<dbReference type="AlphaFoldDB" id="A0A5E4LYX6"/>
<reference evidence="1 2" key="1">
    <citation type="submission" date="2019-08" db="EMBL/GenBank/DDBJ databases">
        <authorList>
            <person name="Alioto T."/>
            <person name="Alioto T."/>
            <person name="Gomez Garrido J."/>
        </authorList>
    </citation>
    <scope>NUCLEOTIDE SEQUENCE [LARGE SCALE GENOMIC DNA]</scope>
</reference>
<accession>A0A5E4LYX6</accession>
<dbReference type="Proteomes" id="UP000325440">
    <property type="component" value="Unassembled WGS sequence"/>
</dbReference>
<protein>
    <submittedName>
        <fullName evidence="1">Uncharacterized protein</fullName>
    </submittedName>
</protein>
<sequence length="185" mass="20645">MLYENWVNKGSCSAARRRREIRRQRGNFDDDGSERPSRVVMCLPGSACVSVRLLLRSENLAFDGDGYAEYAGVSEGQDGRNGTRNQILQEARKTGTCSPGRAKHVWTTNKTATRLNQDLVNPFGPILLNFYKGSINKRSVKLRKLIFKLIGKALTIHSTAQVSKTQYVSDLDRTERIGTSSFSDG</sequence>
<dbReference type="EMBL" id="CABPRJ010000005">
    <property type="protein sequence ID" value="VVC24771.1"/>
    <property type="molecule type" value="Genomic_DNA"/>
</dbReference>
<proteinExistence type="predicted"/>
<keyword evidence="2" id="KW-1185">Reference proteome</keyword>
<organism evidence="1 2">
    <name type="scientific">Cinara cedri</name>
    <dbReference type="NCBI Taxonomy" id="506608"/>
    <lineage>
        <taxon>Eukaryota</taxon>
        <taxon>Metazoa</taxon>
        <taxon>Ecdysozoa</taxon>
        <taxon>Arthropoda</taxon>
        <taxon>Hexapoda</taxon>
        <taxon>Insecta</taxon>
        <taxon>Pterygota</taxon>
        <taxon>Neoptera</taxon>
        <taxon>Paraneoptera</taxon>
        <taxon>Hemiptera</taxon>
        <taxon>Sternorrhyncha</taxon>
        <taxon>Aphidomorpha</taxon>
        <taxon>Aphidoidea</taxon>
        <taxon>Aphididae</taxon>
        <taxon>Lachninae</taxon>
        <taxon>Cinara</taxon>
    </lineage>
</organism>
<gene>
    <name evidence="1" type="ORF">CINCED_3A003246</name>
</gene>
<evidence type="ECO:0000313" key="1">
    <source>
        <dbReference type="EMBL" id="VVC24771.1"/>
    </source>
</evidence>
<name>A0A5E4LYX6_9HEMI</name>
<evidence type="ECO:0000313" key="2">
    <source>
        <dbReference type="Proteomes" id="UP000325440"/>
    </source>
</evidence>